<reference evidence="2" key="1">
    <citation type="submission" date="2021-07" db="EMBL/GenBank/DDBJ databases">
        <title>Complete genome sequencing of a Clostridium isolate.</title>
        <authorList>
            <person name="Ueki A."/>
            <person name="Tonouchi A."/>
        </authorList>
    </citation>
    <scope>NUCLEOTIDE SEQUENCE [LARGE SCALE GENOMIC DNA]</scope>
    <source>
        <strain evidence="2">C5S11</strain>
    </source>
</reference>
<dbReference type="Proteomes" id="UP000824633">
    <property type="component" value="Chromosome"/>
</dbReference>
<evidence type="ECO:0000313" key="2">
    <source>
        <dbReference type="Proteomes" id="UP000824633"/>
    </source>
</evidence>
<dbReference type="RefSeq" id="WP_224035574.1">
    <property type="nucleotide sequence ID" value="NZ_AP024849.1"/>
</dbReference>
<sequence length="81" mass="8971">MTWTLSEVCDADAPLIIYLLPLVGKFSIINITAKIIVNTIPTIDIESVIFTKLNPMYLIEFSSLCINGRISSTSTILPKIQ</sequence>
<protein>
    <submittedName>
        <fullName evidence="1">Uncharacterized protein</fullName>
    </submittedName>
</protein>
<proteinExistence type="predicted"/>
<accession>A0ABN6J7G8</accession>
<evidence type="ECO:0000313" key="1">
    <source>
        <dbReference type="EMBL" id="BCZ49388.1"/>
    </source>
</evidence>
<dbReference type="EMBL" id="AP024849">
    <property type="protein sequence ID" value="BCZ49388.1"/>
    <property type="molecule type" value="Genomic_DNA"/>
</dbReference>
<organism evidence="1 2">
    <name type="scientific">Clostridium gelidum</name>
    <dbReference type="NCBI Taxonomy" id="704125"/>
    <lineage>
        <taxon>Bacteria</taxon>
        <taxon>Bacillati</taxon>
        <taxon>Bacillota</taxon>
        <taxon>Clostridia</taxon>
        <taxon>Eubacteriales</taxon>
        <taxon>Clostridiaceae</taxon>
        <taxon>Clostridium</taxon>
    </lineage>
</organism>
<name>A0ABN6J7G8_9CLOT</name>
<gene>
    <name evidence="1" type="ORF">psyc5s11_54550</name>
</gene>
<keyword evidence="2" id="KW-1185">Reference proteome</keyword>